<protein>
    <submittedName>
        <fullName evidence="1">Uncharacterized protein</fullName>
    </submittedName>
</protein>
<gene>
    <name evidence="1" type="ORF">GCM10009737_28850</name>
</gene>
<proteinExistence type="predicted"/>
<evidence type="ECO:0000313" key="2">
    <source>
        <dbReference type="Proteomes" id="UP001501612"/>
    </source>
</evidence>
<sequence length="186" mass="20455">MAGERELFAFLEDLEAQAEAAWDAERRVDLDDRSRAEYREVTLAARVTASVGRPLEVDVRGVGQVRGELARVGDGWFLLRSPRQDWVVRTAAVTRLVGASERAVPVAAWSPLQRLGIGSVLRRIADEGARCLLHLRDGRRHEAERLVRVGADFVEVLEGEVVAGEGRLVLVTLDGLAAVQSPDPDR</sequence>
<organism evidence="1 2">
    <name type="scientific">Nocardioides lentus</name>
    <dbReference type="NCBI Taxonomy" id="338077"/>
    <lineage>
        <taxon>Bacteria</taxon>
        <taxon>Bacillati</taxon>
        <taxon>Actinomycetota</taxon>
        <taxon>Actinomycetes</taxon>
        <taxon>Propionibacteriales</taxon>
        <taxon>Nocardioidaceae</taxon>
        <taxon>Nocardioides</taxon>
    </lineage>
</organism>
<dbReference type="EMBL" id="BAAAMY010000007">
    <property type="protein sequence ID" value="GAA1925321.1"/>
    <property type="molecule type" value="Genomic_DNA"/>
</dbReference>
<reference evidence="1 2" key="1">
    <citation type="journal article" date="2019" name="Int. J. Syst. Evol. Microbiol.">
        <title>The Global Catalogue of Microorganisms (GCM) 10K type strain sequencing project: providing services to taxonomists for standard genome sequencing and annotation.</title>
        <authorList>
            <consortium name="The Broad Institute Genomics Platform"/>
            <consortium name="The Broad Institute Genome Sequencing Center for Infectious Disease"/>
            <person name="Wu L."/>
            <person name="Ma J."/>
        </authorList>
    </citation>
    <scope>NUCLEOTIDE SEQUENCE [LARGE SCALE GENOMIC DNA]</scope>
    <source>
        <strain evidence="1 2">JCM 14046</strain>
    </source>
</reference>
<accession>A0ABN2PMT4</accession>
<dbReference type="RefSeq" id="WP_344008270.1">
    <property type="nucleotide sequence ID" value="NZ_BAAAMY010000007.1"/>
</dbReference>
<keyword evidence="2" id="KW-1185">Reference proteome</keyword>
<comment type="caution">
    <text evidence="1">The sequence shown here is derived from an EMBL/GenBank/DDBJ whole genome shotgun (WGS) entry which is preliminary data.</text>
</comment>
<evidence type="ECO:0000313" key="1">
    <source>
        <dbReference type="EMBL" id="GAA1925321.1"/>
    </source>
</evidence>
<dbReference type="Proteomes" id="UP001501612">
    <property type="component" value="Unassembled WGS sequence"/>
</dbReference>
<name>A0ABN2PMT4_9ACTN</name>